<feature type="domain" description="Sulfatase N-terminal" evidence="8">
    <location>
        <begin position="38"/>
        <end position="405"/>
    </location>
</feature>
<keyword evidence="10" id="KW-1185">Reference proteome</keyword>
<name>A0A512C5Y2_9BACT</name>
<evidence type="ECO:0000256" key="5">
    <source>
        <dbReference type="ARBA" id="ARBA00022801"/>
    </source>
</evidence>
<dbReference type="EMBL" id="BJYV01000001">
    <property type="protein sequence ID" value="GEO19626.1"/>
    <property type="molecule type" value="Genomic_DNA"/>
</dbReference>
<comment type="similarity">
    <text evidence="2">Belongs to the sulfatase family.</text>
</comment>
<accession>A0A512C5Y2</accession>
<dbReference type="Pfam" id="PF00884">
    <property type="entry name" value="Sulfatase"/>
    <property type="match status" value="1"/>
</dbReference>
<dbReference type="SUPFAM" id="SSF53649">
    <property type="entry name" value="Alkaline phosphatase-like"/>
    <property type="match status" value="1"/>
</dbReference>
<evidence type="ECO:0000313" key="10">
    <source>
        <dbReference type="Proteomes" id="UP000321301"/>
    </source>
</evidence>
<evidence type="ECO:0000256" key="3">
    <source>
        <dbReference type="ARBA" id="ARBA00022723"/>
    </source>
</evidence>
<dbReference type="InterPro" id="IPR035874">
    <property type="entry name" value="IDS"/>
</dbReference>
<dbReference type="GO" id="GO:0005737">
    <property type="term" value="C:cytoplasm"/>
    <property type="evidence" value="ECO:0007669"/>
    <property type="project" value="TreeGrafter"/>
</dbReference>
<evidence type="ECO:0000256" key="2">
    <source>
        <dbReference type="ARBA" id="ARBA00008779"/>
    </source>
</evidence>
<dbReference type="InterPro" id="IPR017850">
    <property type="entry name" value="Alkaline_phosphatase_core_sf"/>
</dbReference>
<comment type="caution">
    <text evidence="9">The sequence shown here is derived from an EMBL/GenBank/DDBJ whole genome shotgun (WGS) entry which is preliminary data.</text>
</comment>
<dbReference type="PANTHER" id="PTHR45953:SF1">
    <property type="entry name" value="IDURONATE 2-SULFATASE"/>
    <property type="match status" value="1"/>
</dbReference>
<reference evidence="9 10" key="1">
    <citation type="submission" date="2019-07" db="EMBL/GenBank/DDBJ databases">
        <title>Whole genome shotgun sequence of Cyclobacterium qasimii NBRC 106168.</title>
        <authorList>
            <person name="Hosoyama A."/>
            <person name="Uohara A."/>
            <person name="Ohji S."/>
            <person name="Ichikawa N."/>
        </authorList>
    </citation>
    <scope>NUCLEOTIDE SEQUENCE [LARGE SCALE GENOMIC DNA]</scope>
    <source>
        <strain evidence="9 10">NBRC 106168</strain>
    </source>
</reference>
<dbReference type="RefSeq" id="WP_051160334.1">
    <property type="nucleotide sequence ID" value="NZ_BJYV01000001.1"/>
</dbReference>
<comment type="cofactor">
    <cofactor evidence="1">
        <name>Ca(2+)</name>
        <dbReference type="ChEBI" id="CHEBI:29108"/>
    </cofactor>
</comment>
<evidence type="ECO:0000256" key="1">
    <source>
        <dbReference type="ARBA" id="ARBA00001913"/>
    </source>
</evidence>
<dbReference type="CDD" id="cd16030">
    <property type="entry name" value="iduronate-2-sulfatase"/>
    <property type="match status" value="1"/>
</dbReference>
<dbReference type="PANTHER" id="PTHR45953">
    <property type="entry name" value="IDURONATE 2-SULFATASE"/>
    <property type="match status" value="1"/>
</dbReference>
<sequence>MSHNISVNIRKSIISLIFHGLILALFFPISFIAKAQQPNILVIISDDLNTNIGPYMDTDYHTPHLDRLASEGVRFSRTYSQFPLCGPSRASLMSGLYPETNGVLRNNDQLGSYRKETPALADHPSMAGFFRERGYYTARISKIFHMGVPGGIERGAVGGDDPDSWDYAYNVLGPETLSQGKLELLSPKNLHYGSNFAQMIIPDSLEGTQTDYLAASQAIAVLENRAGKIPQGGTNKQRVKKDAPFFLAVGFVRPHVPLIAPESSFVPYPVNEVVLPAVKIGDNVPLQALKRQNEKIFGMDKLQQQKTISAYMASVNFMDKQVGRLLDALDRLDLRNETIVIFMSDHGYNLGEHECWSKSSLWEGSIRVPVIFSVPGKGYEKAYGSSSDGITELLDIYPTLVDLAGFSTEKPAILQGKSMVPQIKGNNASLEARHAYTIYNDGASLRNEKWRYTRWGEAALGNNEELYDHANDPEEFENLVGEGKYAEVLADMRRKLDEARNNAQTGLKNLK</sequence>
<keyword evidence="3" id="KW-0479">Metal-binding</keyword>
<evidence type="ECO:0000313" key="9">
    <source>
        <dbReference type="EMBL" id="GEO19626.1"/>
    </source>
</evidence>
<dbReference type="InterPro" id="IPR000917">
    <property type="entry name" value="Sulfatase_N"/>
</dbReference>
<keyword evidence="7" id="KW-1133">Transmembrane helix</keyword>
<keyword evidence="7" id="KW-0812">Transmembrane</keyword>
<dbReference type="GO" id="GO:0046872">
    <property type="term" value="F:metal ion binding"/>
    <property type="evidence" value="ECO:0007669"/>
    <property type="project" value="UniProtKB-KW"/>
</dbReference>
<dbReference type="Gene3D" id="3.40.720.10">
    <property type="entry name" value="Alkaline Phosphatase, subunit A"/>
    <property type="match status" value="1"/>
</dbReference>
<gene>
    <name evidence="9" type="ORF">CQA01_01600</name>
</gene>
<dbReference type="AlphaFoldDB" id="A0A512C5Y2"/>
<keyword evidence="4" id="KW-0732">Signal</keyword>
<evidence type="ECO:0000256" key="6">
    <source>
        <dbReference type="ARBA" id="ARBA00022837"/>
    </source>
</evidence>
<organism evidence="9 10">
    <name type="scientific">Cyclobacterium qasimii</name>
    <dbReference type="NCBI Taxonomy" id="1350429"/>
    <lineage>
        <taxon>Bacteria</taxon>
        <taxon>Pseudomonadati</taxon>
        <taxon>Bacteroidota</taxon>
        <taxon>Cytophagia</taxon>
        <taxon>Cytophagales</taxon>
        <taxon>Cyclobacteriaceae</taxon>
        <taxon>Cyclobacterium</taxon>
    </lineage>
</organism>
<proteinExistence type="inferred from homology"/>
<evidence type="ECO:0000256" key="4">
    <source>
        <dbReference type="ARBA" id="ARBA00022729"/>
    </source>
</evidence>
<evidence type="ECO:0000259" key="8">
    <source>
        <dbReference type="Pfam" id="PF00884"/>
    </source>
</evidence>
<dbReference type="GO" id="GO:0004423">
    <property type="term" value="F:iduronate-2-sulfatase activity"/>
    <property type="evidence" value="ECO:0007669"/>
    <property type="project" value="InterPro"/>
</dbReference>
<keyword evidence="7" id="KW-0472">Membrane</keyword>
<dbReference type="Proteomes" id="UP000321301">
    <property type="component" value="Unassembled WGS sequence"/>
</dbReference>
<feature type="transmembrane region" description="Helical" evidence="7">
    <location>
        <begin position="12"/>
        <end position="33"/>
    </location>
</feature>
<protein>
    <submittedName>
        <fullName evidence="9">Iduronate-2-sulfatase</fullName>
    </submittedName>
</protein>
<keyword evidence="5" id="KW-0378">Hydrolase</keyword>
<keyword evidence="6" id="KW-0106">Calcium</keyword>
<evidence type="ECO:0000256" key="7">
    <source>
        <dbReference type="SAM" id="Phobius"/>
    </source>
</evidence>